<gene>
    <name evidence="2" type="ORF">Q8A64_16375</name>
</gene>
<evidence type="ECO:0000259" key="1">
    <source>
        <dbReference type="SMART" id="SM00382"/>
    </source>
</evidence>
<organism evidence="2 3">
    <name type="scientific">Keguizhuia sedimenti</name>
    <dbReference type="NCBI Taxonomy" id="3064264"/>
    <lineage>
        <taxon>Bacteria</taxon>
        <taxon>Pseudomonadati</taxon>
        <taxon>Pseudomonadota</taxon>
        <taxon>Betaproteobacteria</taxon>
        <taxon>Burkholderiales</taxon>
        <taxon>Oxalobacteraceae</taxon>
        <taxon>Keguizhuia</taxon>
    </lineage>
</organism>
<dbReference type="SUPFAM" id="SSF52540">
    <property type="entry name" value="P-loop containing nucleoside triphosphate hydrolases"/>
    <property type="match status" value="1"/>
</dbReference>
<dbReference type="InterPro" id="IPR027417">
    <property type="entry name" value="P-loop_NTPase"/>
</dbReference>
<keyword evidence="3" id="KW-1185">Reference proteome</keyword>
<keyword evidence="2" id="KW-0547">Nucleotide-binding</keyword>
<dbReference type="RefSeq" id="WP_338437976.1">
    <property type="nucleotide sequence ID" value="NZ_JAUYVH010000014.1"/>
</dbReference>
<reference evidence="2 3" key="1">
    <citation type="submission" date="2023-08" db="EMBL/GenBank/DDBJ databases">
        <title>Oxalobacteraceae gen .nov., isolated from river sludge outside the plant.</title>
        <authorList>
            <person name="Zhao S.Y."/>
        </authorList>
    </citation>
    <scope>NUCLEOTIDE SEQUENCE [LARGE SCALE GENOMIC DNA]</scope>
    <source>
        <strain evidence="2 3">R-40</strain>
    </source>
</reference>
<dbReference type="EMBL" id="JAUYVH010000014">
    <property type="protein sequence ID" value="MDQ9171992.1"/>
    <property type="molecule type" value="Genomic_DNA"/>
</dbReference>
<keyword evidence="2" id="KW-0067">ATP-binding</keyword>
<dbReference type="InterPro" id="IPR003593">
    <property type="entry name" value="AAA+_ATPase"/>
</dbReference>
<accession>A0ABU1BSI5</accession>
<name>A0ABU1BSI5_9BURK</name>
<sequence length="344" mass="38050">MESQADFDDGGLQWYEQIGRLEQMEHDDAERKKVTMGAFEIHRATKRRAKLRLGMSGPAGSGKTYSALLIASGLGGRIGMIDTEHGSGDLYADLLPEGYDVITLAPPFTPARYIEAIHALEQAGCDVIIVDSLSHAWAGEGGSLDRQGKIADKSGNSWQAWRQVTPEHNALVETLLQSPSHIIATMRAKTEYVQEKDERTGKSVVRKIGLAPVMRDGIEYEFTVFLEIDMQHMAFVSKDRTRLLDGTIFKPSRETGEQLLTWLNAGVDEIRVAKATMPDEQKEELVQAINRAETREDLFSAFSNAYRAATALSDPAALAELTKVKDERKAFLEVQPDDVFGAHA</sequence>
<dbReference type="Proteomes" id="UP001225596">
    <property type="component" value="Unassembled WGS sequence"/>
</dbReference>
<protein>
    <submittedName>
        <fullName evidence="2">ATP-binding protein</fullName>
    </submittedName>
</protein>
<dbReference type="Gene3D" id="3.40.50.300">
    <property type="entry name" value="P-loop containing nucleotide triphosphate hydrolases"/>
    <property type="match status" value="1"/>
</dbReference>
<comment type="caution">
    <text evidence="2">The sequence shown here is derived from an EMBL/GenBank/DDBJ whole genome shotgun (WGS) entry which is preliminary data.</text>
</comment>
<dbReference type="GO" id="GO:0005524">
    <property type="term" value="F:ATP binding"/>
    <property type="evidence" value="ECO:0007669"/>
    <property type="project" value="UniProtKB-KW"/>
</dbReference>
<dbReference type="SMART" id="SM00382">
    <property type="entry name" value="AAA"/>
    <property type="match status" value="1"/>
</dbReference>
<proteinExistence type="predicted"/>
<feature type="domain" description="AAA+ ATPase" evidence="1">
    <location>
        <begin position="49"/>
        <end position="209"/>
    </location>
</feature>
<evidence type="ECO:0000313" key="3">
    <source>
        <dbReference type="Proteomes" id="UP001225596"/>
    </source>
</evidence>
<evidence type="ECO:0000313" key="2">
    <source>
        <dbReference type="EMBL" id="MDQ9171992.1"/>
    </source>
</evidence>
<dbReference type="Pfam" id="PF13479">
    <property type="entry name" value="AAA_24"/>
    <property type="match status" value="1"/>
</dbReference>